<evidence type="ECO:0000313" key="2">
    <source>
        <dbReference type="EMBL" id="VVE20743.1"/>
    </source>
</evidence>
<protein>
    <submittedName>
        <fullName evidence="2">Uncharacterized protein</fullName>
    </submittedName>
</protein>
<feature type="region of interest" description="Disordered" evidence="1">
    <location>
        <begin position="283"/>
        <end position="314"/>
    </location>
</feature>
<feature type="compositionally biased region" description="Basic and acidic residues" evidence="1">
    <location>
        <begin position="117"/>
        <end position="144"/>
    </location>
</feature>
<feature type="compositionally biased region" description="Basic and acidic residues" evidence="1">
    <location>
        <begin position="162"/>
        <end position="176"/>
    </location>
</feature>
<keyword evidence="3" id="KW-1185">Reference proteome</keyword>
<evidence type="ECO:0000256" key="1">
    <source>
        <dbReference type="SAM" id="MobiDB-lite"/>
    </source>
</evidence>
<dbReference type="AlphaFoldDB" id="A0A5E4W9F4"/>
<name>A0A5E4W9F4_9BURK</name>
<sequence>MREDALRDRRHQNRLRGRQCLRRVHARTRQCIHEPVRVVQQIQHRRNHCRSDHAANEQCHLLTPRCRANEPTCLQILQVVVRNRRNRDDGRRREQRESNPELAAATGVEQSAGLAHAQDEQRDEHHRDNADTRNRAGRRPHEPGHIPARRRHEKTEHHGKHHAADHQRRNAGERQRCVRKKDAKRHDPDSHANERQSDHPIRREILLSTRKCHRLAVRAARLPQRRKRGLHPVGHWFRERDERPDGGHADGSGADEAHLVLPKPVCECGDRLTIRIGRNGCEQWHRDSPAQHDPEQNRQARHDTNEISRADKRQ</sequence>
<feature type="compositionally biased region" description="Basic and acidic residues" evidence="1">
    <location>
        <begin position="184"/>
        <end position="205"/>
    </location>
</feature>
<organism evidence="2 3">
    <name type="scientific">Pandoraea morbifera</name>
    <dbReference type="NCBI Taxonomy" id="2508300"/>
    <lineage>
        <taxon>Bacteria</taxon>
        <taxon>Pseudomonadati</taxon>
        <taxon>Pseudomonadota</taxon>
        <taxon>Betaproteobacteria</taxon>
        <taxon>Burkholderiales</taxon>
        <taxon>Burkholderiaceae</taxon>
        <taxon>Pandoraea</taxon>
    </lineage>
</organism>
<dbReference type="Proteomes" id="UP000368474">
    <property type="component" value="Unassembled WGS sequence"/>
</dbReference>
<dbReference type="EMBL" id="CABPSD010000008">
    <property type="protein sequence ID" value="VVE20743.1"/>
    <property type="molecule type" value="Genomic_DNA"/>
</dbReference>
<accession>A0A5E4W9F4</accession>
<feature type="compositionally biased region" description="Basic residues" evidence="1">
    <location>
        <begin position="147"/>
        <end position="161"/>
    </location>
</feature>
<gene>
    <name evidence="2" type="ORF">PMO31116_03093</name>
</gene>
<feature type="compositionally biased region" description="Basic and acidic residues" evidence="1">
    <location>
        <begin position="86"/>
        <end position="99"/>
    </location>
</feature>
<evidence type="ECO:0000313" key="3">
    <source>
        <dbReference type="Proteomes" id="UP000368474"/>
    </source>
</evidence>
<proteinExistence type="predicted"/>
<feature type="region of interest" description="Disordered" evidence="1">
    <location>
        <begin position="85"/>
        <end position="205"/>
    </location>
</feature>
<reference evidence="2 3" key="1">
    <citation type="submission" date="2019-08" db="EMBL/GenBank/DDBJ databases">
        <authorList>
            <person name="Peeters C."/>
        </authorList>
    </citation>
    <scope>NUCLEOTIDE SEQUENCE [LARGE SCALE GENOMIC DNA]</scope>
    <source>
        <strain evidence="2 3">LMG 31116</strain>
    </source>
</reference>